<sequence length="116" mass="13518">MTVELKTKIKPVSVNRRYGLSKNKKKLILSNDYRSVKEGLQYDFRSQCLCGPVILNECSVEIHTPYERLDIDAIAKILLDAMNGIVYKDDKQVYRLVMERKIRDDIRIVVTEREGI</sequence>
<dbReference type="GO" id="GO:0006281">
    <property type="term" value="P:DNA repair"/>
    <property type="evidence" value="ECO:0007669"/>
    <property type="project" value="InterPro"/>
</dbReference>
<proteinExistence type="predicted"/>
<evidence type="ECO:0000313" key="2">
    <source>
        <dbReference type="Proteomes" id="UP000663124"/>
    </source>
</evidence>
<evidence type="ECO:0000313" key="1">
    <source>
        <dbReference type="EMBL" id="QOI45130.1"/>
    </source>
</evidence>
<protein>
    <submittedName>
        <fullName evidence="1">RusA family crossover junction endodeoxyribonuclease</fullName>
    </submittedName>
</protein>
<dbReference type="Proteomes" id="UP000663124">
    <property type="component" value="Plasmid p5"/>
</dbReference>
<dbReference type="GO" id="GO:0000287">
    <property type="term" value="F:magnesium ion binding"/>
    <property type="evidence" value="ECO:0007669"/>
    <property type="project" value="InterPro"/>
</dbReference>
<organism evidence="1 2">
    <name type="scientific">Leptospira interrogans serovar Canicola</name>
    <dbReference type="NCBI Taxonomy" id="211880"/>
    <lineage>
        <taxon>Bacteria</taxon>
        <taxon>Pseudomonadati</taxon>
        <taxon>Spirochaetota</taxon>
        <taxon>Spirochaetia</taxon>
        <taxon>Leptospirales</taxon>
        <taxon>Leptospiraceae</taxon>
        <taxon>Leptospira</taxon>
    </lineage>
</organism>
<dbReference type="RefSeq" id="WP_000215427.1">
    <property type="nucleotide sequence ID" value="NZ_CP043889.1"/>
</dbReference>
<dbReference type="Pfam" id="PF05866">
    <property type="entry name" value="RusA"/>
    <property type="match status" value="1"/>
</dbReference>
<dbReference type="GO" id="GO:0006310">
    <property type="term" value="P:DNA recombination"/>
    <property type="evidence" value="ECO:0007669"/>
    <property type="project" value="InterPro"/>
</dbReference>
<dbReference type="AlphaFoldDB" id="A0AAQ0B125"/>
<dbReference type="InterPro" id="IPR008822">
    <property type="entry name" value="Endonuclease_RusA-like"/>
</dbReference>
<gene>
    <name evidence="1" type="ORF">Lepto782_23415</name>
</gene>
<dbReference type="InterPro" id="IPR036614">
    <property type="entry name" value="RusA-like_sf"/>
</dbReference>
<dbReference type="Gene3D" id="3.30.1330.70">
    <property type="entry name" value="Holliday junction resolvase RusA"/>
    <property type="match status" value="1"/>
</dbReference>
<reference evidence="1" key="1">
    <citation type="submission" date="2019-09" db="EMBL/GenBank/DDBJ databases">
        <title>Comparative Genomics of Leptospira interrogans Reveals Genome Plasticity - A Common Adaptive Strategy for Survival in Various Hosts.</title>
        <authorList>
            <person name="Ramli S.R."/>
            <person name="Bunk B."/>
            <person name="Goris M."/>
            <person name="Bhuju S."/>
            <person name="Jarek M."/>
            <person name="Sproer C."/>
            <person name="Mustakim S."/>
            <person name="Strommenger B."/>
            <person name="Pessler F."/>
        </authorList>
    </citation>
    <scope>NUCLEOTIDE SEQUENCE</scope>
    <source>
        <strain evidence="1">782</strain>
        <plasmid evidence="1">p5</plasmid>
    </source>
</reference>
<name>A0AAQ0B125_LEPIR</name>
<geneLocation type="plasmid" evidence="1 2">
    <name>p5</name>
</geneLocation>
<accession>A0AAQ0B125</accession>
<dbReference type="SUPFAM" id="SSF103084">
    <property type="entry name" value="Holliday junction resolvase RusA"/>
    <property type="match status" value="1"/>
</dbReference>
<keyword evidence="1" id="KW-0614">Plasmid</keyword>
<dbReference type="EMBL" id="CP043889">
    <property type="protein sequence ID" value="QOI45130.1"/>
    <property type="molecule type" value="Genomic_DNA"/>
</dbReference>